<evidence type="ECO:0000313" key="3">
    <source>
        <dbReference type="Proteomes" id="UP000051952"/>
    </source>
</evidence>
<dbReference type="InterPro" id="IPR006553">
    <property type="entry name" value="Leu-rich_rpt_Cys-con_subtyp"/>
</dbReference>
<organism evidence="2 3">
    <name type="scientific">Bodo saltans</name>
    <name type="common">Flagellated protozoan</name>
    <dbReference type="NCBI Taxonomy" id="75058"/>
    <lineage>
        <taxon>Eukaryota</taxon>
        <taxon>Discoba</taxon>
        <taxon>Euglenozoa</taxon>
        <taxon>Kinetoplastea</taxon>
        <taxon>Metakinetoplastina</taxon>
        <taxon>Eubodonida</taxon>
        <taxon>Bodonidae</taxon>
        <taxon>Bodo</taxon>
    </lineage>
</organism>
<dbReference type="SUPFAM" id="SSF52047">
    <property type="entry name" value="RNI-like"/>
    <property type="match status" value="1"/>
</dbReference>
<proteinExistence type="predicted"/>
<sequence>MTGCLLSAVSTLTHLDLTLCTNVNNTGLMSISKLSQLQHLKLLGCKGFDDVGLRRIAALPKLSTLSLPKKNILDAIKFRDDVKVSR</sequence>
<gene>
    <name evidence="2" type="ORF">BSAL_26760</name>
</gene>
<keyword evidence="1" id="KW-0732">Signal</keyword>
<feature type="chain" id="PRO_5006623453" evidence="1">
    <location>
        <begin position="21"/>
        <end position="86"/>
    </location>
</feature>
<keyword evidence="2" id="KW-0418">Kinase</keyword>
<evidence type="ECO:0000256" key="1">
    <source>
        <dbReference type="SAM" id="SignalP"/>
    </source>
</evidence>
<dbReference type="Gene3D" id="3.80.10.10">
    <property type="entry name" value="Ribonuclease Inhibitor"/>
    <property type="match status" value="1"/>
</dbReference>
<keyword evidence="2" id="KW-0808">Transferase</keyword>
<dbReference type="EMBL" id="CYKH01001829">
    <property type="protein sequence ID" value="CUI15111.1"/>
    <property type="molecule type" value="Genomic_DNA"/>
</dbReference>
<dbReference type="Pfam" id="PF13516">
    <property type="entry name" value="LRR_6"/>
    <property type="match status" value="1"/>
</dbReference>
<dbReference type="VEuPathDB" id="TriTrypDB:BSAL_26760"/>
<dbReference type="Proteomes" id="UP000051952">
    <property type="component" value="Unassembled WGS sequence"/>
</dbReference>
<reference evidence="3" key="1">
    <citation type="submission" date="2015-09" db="EMBL/GenBank/DDBJ databases">
        <authorList>
            <consortium name="Pathogen Informatics"/>
        </authorList>
    </citation>
    <scope>NUCLEOTIDE SEQUENCE [LARGE SCALE GENOMIC DNA]</scope>
    <source>
        <strain evidence="3">Lake Konstanz</strain>
    </source>
</reference>
<dbReference type="InterPro" id="IPR032675">
    <property type="entry name" value="LRR_dom_sf"/>
</dbReference>
<dbReference type="AlphaFoldDB" id="A0A0S4KKI4"/>
<dbReference type="InterPro" id="IPR001611">
    <property type="entry name" value="Leu-rich_rpt"/>
</dbReference>
<evidence type="ECO:0000313" key="2">
    <source>
        <dbReference type="EMBL" id="CUI15111.1"/>
    </source>
</evidence>
<name>A0A0S4KKI4_BODSA</name>
<feature type="signal peptide" evidence="1">
    <location>
        <begin position="1"/>
        <end position="20"/>
    </location>
</feature>
<dbReference type="GO" id="GO:0016301">
    <property type="term" value="F:kinase activity"/>
    <property type="evidence" value="ECO:0007669"/>
    <property type="project" value="UniProtKB-KW"/>
</dbReference>
<keyword evidence="2" id="KW-0675">Receptor</keyword>
<accession>A0A0S4KKI4</accession>
<dbReference type="SMART" id="SM00367">
    <property type="entry name" value="LRR_CC"/>
    <property type="match status" value="2"/>
</dbReference>
<keyword evidence="3" id="KW-1185">Reference proteome</keyword>
<protein>
    <submittedName>
        <fullName evidence="2">Receptor-type protein kinase, putative</fullName>
    </submittedName>
</protein>